<reference evidence="3" key="1">
    <citation type="submission" date="2017-04" db="EMBL/GenBank/DDBJ databases">
        <title>Function of individual gut microbiota members based on whole genome sequencing of pure cultures obtained from chicken caecum.</title>
        <authorList>
            <person name="Medvecky M."/>
            <person name="Cejkova D."/>
            <person name="Polansky O."/>
            <person name="Karasova D."/>
            <person name="Kubasova T."/>
            <person name="Cizek A."/>
            <person name="Rychlik I."/>
        </authorList>
    </citation>
    <scope>NUCLEOTIDE SEQUENCE [LARGE SCALE GENOMIC DNA]</scope>
    <source>
        <strain evidence="3">An180</strain>
    </source>
</reference>
<dbReference type="EMBL" id="NFKK01000004">
    <property type="protein sequence ID" value="OUP53423.1"/>
    <property type="molecule type" value="Genomic_DNA"/>
</dbReference>
<accession>A0A1Y4L9M7</accession>
<feature type="region of interest" description="Disordered" evidence="1">
    <location>
        <begin position="1"/>
        <end position="24"/>
    </location>
</feature>
<protein>
    <submittedName>
        <fullName evidence="2">Uncharacterized protein</fullName>
    </submittedName>
</protein>
<evidence type="ECO:0000256" key="1">
    <source>
        <dbReference type="SAM" id="MobiDB-lite"/>
    </source>
</evidence>
<dbReference type="Proteomes" id="UP000195897">
    <property type="component" value="Unassembled WGS sequence"/>
</dbReference>
<sequence length="501" mass="54216">MADYPYLSGTSPARTRTDSFSGLDRRDRASAGAVRDGLHLSTDALPALRVCPTDEKVQDLTACTDLLSACGCLIWTSGGNLYVDGVNKGGVRDEKHQMVVLGKRLFLFPEKQYLTLGESGGLQNMEARVVGGATFTDDSLELTTTKGFSVGDGVTIEKCTRYPENNKTAVVREIDGNTLIFSEGCFTAGTESAIIVTRKVPDLDFVCEKDNRLWGVHDNAVCCSVLGDPLNWMVYEGLATDAFEAEVGTDGAFTGIAAASSHVLCFKENCVHKIYGAKPSNFQVQVSSIPGVQAGCERAIRNVGETVYWWARDGLMAYGGGIPDRLSAPLGDAGYTDMCMGEDGHKLWLSGLRNGQPETLVYDIEQAAFLPVDSRKAVQFACHDGARYLAEETALWKTGTDRKNTDFAAVFGPFRQTSPAVLTGLTILADCVGECTLACAVRTERGDWMPVWASGRLHDGRARIPVPAVRGMQFWLRVTGRGDVTLQSIVRILHPDGPDDL</sequence>
<dbReference type="AlphaFoldDB" id="A0A1Y4L9M7"/>
<organism evidence="2 3">
    <name type="scientific">Butyricicoccus pullicaecorum</name>
    <dbReference type="NCBI Taxonomy" id="501571"/>
    <lineage>
        <taxon>Bacteria</taxon>
        <taxon>Bacillati</taxon>
        <taxon>Bacillota</taxon>
        <taxon>Clostridia</taxon>
        <taxon>Eubacteriales</taxon>
        <taxon>Butyricicoccaceae</taxon>
        <taxon>Butyricicoccus</taxon>
    </lineage>
</organism>
<comment type="caution">
    <text evidence="2">The sequence shown here is derived from an EMBL/GenBank/DDBJ whole genome shotgun (WGS) entry which is preliminary data.</text>
</comment>
<proteinExistence type="predicted"/>
<gene>
    <name evidence="2" type="ORF">B5F17_05295</name>
</gene>
<feature type="compositionally biased region" description="Polar residues" evidence="1">
    <location>
        <begin position="8"/>
        <end position="20"/>
    </location>
</feature>
<name>A0A1Y4L9M7_9FIRM</name>
<evidence type="ECO:0000313" key="3">
    <source>
        <dbReference type="Proteomes" id="UP000195897"/>
    </source>
</evidence>
<evidence type="ECO:0000313" key="2">
    <source>
        <dbReference type="EMBL" id="OUP53423.1"/>
    </source>
</evidence>
<dbReference type="RefSeq" id="WP_087371586.1">
    <property type="nucleotide sequence ID" value="NZ_NFKK01000004.1"/>
</dbReference>